<evidence type="ECO:0000256" key="5">
    <source>
        <dbReference type="ARBA" id="ARBA00047761"/>
    </source>
</evidence>
<feature type="domain" description="FCP1 homology" evidence="7">
    <location>
        <begin position="1"/>
        <end position="112"/>
    </location>
</feature>
<gene>
    <name evidence="8" type="ORF">CCACVL1_23721</name>
</gene>
<evidence type="ECO:0000256" key="3">
    <source>
        <dbReference type="ARBA" id="ARBA00022801"/>
    </source>
</evidence>
<dbReference type="Pfam" id="PF03031">
    <property type="entry name" value="NIF"/>
    <property type="match status" value="1"/>
</dbReference>
<reference evidence="8 9" key="1">
    <citation type="submission" date="2013-09" db="EMBL/GenBank/DDBJ databases">
        <title>Corchorus capsularis genome sequencing.</title>
        <authorList>
            <person name="Alam M."/>
            <person name="Haque M.S."/>
            <person name="Islam M.S."/>
            <person name="Emdad E.M."/>
            <person name="Islam M.M."/>
            <person name="Ahmed B."/>
            <person name="Halim A."/>
            <person name="Hossen Q.M.M."/>
            <person name="Hossain M.Z."/>
            <person name="Ahmed R."/>
            <person name="Khan M.M."/>
            <person name="Islam R."/>
            <person name="Rashid M.M."/>
            <person name="Khan S.A."/>
            <person name="Rahman M.S."/>
            <person name="Alam M."/>
        </authorList>
    </citation>
    <scope>NUCLEOTIDE SEQUENCE [LARGE SCALE GENOMIC DNA]</scope>
    <source>
        <strain evidence="9">cv. CVL-1</strain>
        <tissue evidence="8">Whole seedling</tissue>
    </source>
</reference>
<evidence type="ECO:0000313" key="8">
    <source>
        <dbReference type="EMBL" id="OMO61160.1"/>
    </source>
</evidence>
<sequence>MEFATIAIKRLKTNILTALSARPYAKKIAQILDPQGIYFGHRIISRDDNPLAASKAKTLDLVLAQESKILILDDNFGPRRSPLLALTELRPATVGDENQTGNSLRLPLLSVVLSAASGGLKPCKSTLAGCFEAPPLIRVADRQINSTLRWPSLQTCGVIAVAFVARALVIFAVKRVKAVALYVGISG</sequence>
<keyword evidence="9" id="KW-1185">Reference proteome</keyword>
<evidence type="ECO:0000259" key="7">
    <source>
        <dbReference type="PROSITE" id="PS50969"/>
    </source>
</evidence>
<dbReference type="PROSITE" id="PS50969">
    <property type="entry name" value="FCP1"/>
    <property type="match status" value="1"/>
</dbReference>
<dbReference type="Gene3D" id="3.40.50.1000">
    <property type="entry name" value="HAD superfamily/HAD-like"/>
    <property type="match status" value="1"/>
</dbReference>
<protein>
    <recommendedName>
        <fullName evidence="2">protein-serine/threonine phosphatase</fullName>
        <ecNumber evidence="2">3.1.3.16</ecNumber>
    </recommendedName>
</protein>
<dbReference type="AlphaFoldDB" id="A0A1R3GT42"/>
<dbReference type="Proteomes" id="UP000188268">
    <property type="component" value="Unassembled WGS sequence"/>
</dbReference>
<comment type="catalytic activity">
    <reaction evidence="6">
        <text>O-phospho-L-threonyl-[protein] + H2O = L-threonyl-[protein] + phosphate</text>
        <dbReference type="Rhea" id="RHEA:47004"/>
        <dbReference type="Rhea" id="RHEA-COMP:11060"/>
        <dbReference type="Rhea" id="RHEA-COMP:11605"/>
        <dbReference type="ChEBI" id="CHEBI:15377"/>
        <dbReference type="ChEBI" id="CHEBI:30013"/>
        <dbReference type="ChEBI" id="CHEBI:43474"/>
        <dbReference type="ChEBI" id="CHEBI:61977"/>
        <dbReference type="EC" id="3.1.3.16"/>
    </reaction>
</comment>
<dbReference type="OrthoDB" id="1066966at2759"/>
<accession>A0A1R3GT42</accession>
<organism evidence="8 9">
    <name type="scientific">Corchorus capsularis</name>
    <name type="common">Jute</name>
    <dbReference type="NCBI Taxonomy" id="210143"/>
    <lineage>
        <taxon>Eukaryota</taxon>
        <taxon>Viridiplantae</taxon>
        <taxon>Streptophyta</taxon>
        <taxon>Embryophyta</taxon>
        <taxon>Tracheophyta</taxon>
        <taxon>Spermatophyta</taxon>
        <taxon>Magnoliopsida</taxon>
        <taxon>eudicotyledons</taxon>
        <taxon>Gunneridae</taxon>
        <taxon>Pentapetalae</taxon>
        <taxon>rosids</taxon>
        <taxon>malvids</taxon>
        <taxon>Malvales</taxon>
        <taxon>Malvaceae</taxon>
        <taxon>Grewioideae</taxon>
        <taxon>Apeibeae</taxon>
        <taxon>Corchorus</taxon>
    </lineage>
</organism>
<name>A0A1R3GT42_COCAP</name>
<dbReference type="STRING" id="210143.A0A1R3GT42"/>
<dbReference type="InterPro" id="IPR023214">
    <property type="entry name" value="HAD_sf"/>
</dbReference>
<comment type="catalytic activity">
    <reaction evidence="5">
        <text>O-phospho-L-seryl-[protein] + H2O = L-seryl-[protein] + phosphate</text>
        <dbReference type="Rhea" id="RHEA:20629"/>
        <dbReference type="Rhea" id="RHEA-COMP:9863"/>
        <dbReference type="Rhea" id="RHEA-COMP:11604"/>
        <dbReference type="ChEBI" id="CHEBI:15377"/>
        <dbReference type="ChEBI" id="CHEBI:29999"/>
        <dbReference type="ChEBI" id="CHEBI:43474"/>
        <dbReference type="ChEBI" id="CHEBI:83421"/>
        <dbReference type="EC" id="3.1.3.16"/>
    </reaction>
</comment>
<evidence type="ECO:0000256" key="2">
    <source>
        <dbReference type="ARBA" id="ARBA00013081"/>
    </source>
</evidence>
<dbReference type="EMBL" id="AWWV01013555">
    <property type="protein sequence ID" value="OMO61160.1"/>
    <property type="molecule type" value="Genomic_DNA"/>
</dbReference>
<dbReference type="PANTHER" id="PTHR23081:SF36">
    <property type="entry name" value="RNA POLYMERASE II SUBUNIT A C-TERMINAL DOMAIN PHOSPHATASE"/>
    <property type="match status" value="1"/>
</dbReference>
<proteinExistence type="predicted"/>
<evidence type="ECO:0000313" key="9">
    <source>
        <dbReference type="Proteomes" id="UP000188268"/>
    </source>
</evidence>
<comment type="caution">
    <text evidence="8">The sequence shown here is derived from an EMBL/GenBank/DDBJ whole genome shotgun (WGS) entry which is preliminary data.</text>
</comment>
<dbReference type="GO" id="GO:0005634">
    <property type="term" value="C:nucleus"/>
    <property type="evidence" value="ECO:0007669"/>
    <property type="project" value="UniProtKB-SubCell"/>
</dbReference>
<evidence type="ECO:0000256" key="1">
    <source>
        <dbReference type="ARBA" id="ARBA00004123"/>
    </source>
</evidence>
<evidence type="ECO:0000256" key="4">
    <source>
        <dbReference type="ARBA" id="ARBA00023242"/>
    </source>
</evidence>
<dbReference type="InterPro" id="IPR036412">
    <property type="entry name" value="HAD-like_sf"/>
</dbReference>
<dbReference type="EC" id="3.1.3.16" evidence="2"/>
<dbReference type="PANTHER" id="PTHR23081">
    <property type="entry name" value="RNA POLYMERASE II CTD PHOSPHATASE"/>
    <property type="match status" value="1"/>
</dbReference>
<dbReference type="Gramene" id="OMO61160">
    <property type="protein sequence ID" value="OMO61160"/>
    <property type="gene ID" value="CCACVL1_23721"/>
</dbReference>
<keyword evidence="4" id="KW-0539">Nucleus</keyword>
<evidence type="ECO:0000256" key="6">
    <source>
        <dbReference type="ARBA" id="ARBA00048336"/>
    </source>
</evidence>
<keyword evidence="3" id="KW-0378">Hydrolase</keyword>
<dbReference type="GO" id="GO:0008420">
    <property type="term" value="F:RNA polymerase II CTD heptapeptide repeat phosphatase activity"/>
    <property type="evidence" value="ECO:0007669"/>
    <property type="project" value="InterPro"/>
</dbReference>
<dbReference type="SUPFAM" id="SSF56784">
    <property type="entry name" value="HAD-like"/>
    <property type="match status" value="1"/>
</dbReference>
<comment type="subcellular location">
    <subcellularLocation>
        <location evidence="1">Nucleus</location>
    </subcellularLocation>
</comment>
<dbReference type="InterPro" id="IPR004274">
    <property type="entry name" value="FCP1_dom"/>
</dbReference>
<dbReference type="InterPro" id="IPR039189">
    <property type="entry name" value="Fcp1"/>
</dbReference>